<dbReference type="InterPro" id="IPR036249">
    <property type="entry name" value="Thioredoxin-like_sf"/>
</dbReference>
<evidence type="ECO:0000313" key="2">
    <source>
        <dbReference type="Proteomes" id="UP000030129"/>
    </source>
</evidence>
<dbReference type="Proteomes" id="UP000030129">
    <property type="component" value="Unassembled WGS sequence"/>
</dbReference>
<dbReference type="CDD" id="cd02980">
    <property type="entry name" value="TRX_Fd_family"/>
    <property type="match status" value="1"/>
</dbReference>
<protein>
    <recommendedName>
        <fullName evidence="3">2Fe-2S ferredoxin</fullName>
    </recommendedName>
</protein>
<dbReference type="EMBL" id="JRLV01000025">
    <property type="protein sequence ID" value="KGO78873.1"/>
    <property type="molecule type" value="Genomic_DNA"/>
</dbReference>
<accession>A0A0A2LI55</accession>
<dbReference type="SUPFAM" id="SSF52833">
    <property type="entry name" value="Thioredoxin-like"/>
    <property type="match status" value="1"/>
</dbReference>
<comment type="caution">
    <text evidence="1">The sequence shown here is derived from an EMBL/GenBank/DDBJ whole genome shotgun (WGS) entry which is preliminary data.</text>
</comment>
<dbReference type="RefSeq" id="WP_035136059.1">
    <property type="nucleotide sequence ID" value="NZ_JRLV01000025.1"/>
</dbReference>
<organism evidence="1 2">
    <name type="scientific">Flavobacterium beibuense F44-8</name>
    <dbReference type="NCBI Taxonomy" id="1406840"/>
    <lineage>
        <taxon>Bacteria</taxon>
        <taxon>Pseudomonadati</taxon>
        <taxon>Bacteroidota</taxon>
        <taxon>Flavobacteriia</taxon>
        <taxon>Flavobacteriales</taxon>
        <taxon>Flavobacteriaceae</taxon>
        <taxon>Flavobacterium</taxon>
    </lineage>
</organism>
<dbReference type="eggNOG" id="COG3411">
    <property type="taxonomic scope" value="Bacteria"/>
</dbReference>
<sequence>MKKIDAPEKVIFMCDGKKCGRYNKSLRKCFKEELKEAGLKKDVDIVRMECTDNCKQAPVICLQPQNVWLAEVNEKGVKEIVNQYFIKE</sequence>
<dbReference type="STRING" id="1406840.Q763_16450"/>
<keyword evidence="2" id="KW-1185">Reference proteome</keyword>
<proteinExistence type="predicted"/>
<name>A0A0A2LI55_9FLAO</name>
<evidence type="ECO:0000313" key="1">
    <source>
        <dbReference type="EMBL" id="KGO78873.1"/>
    </source>
</evidence>
<evidence type="ECO:0008006" key="3">
    <source>
        <dbReference type="Google" id="ProtNLM"/>
    </source>
</evidence>
<dbReference type="AlphaFoldDB" id="A0A0A2LI55"/>
<gene>
    <name evidence="1" type="ORF">Q763_16450</name>
</gene>
<dbReference type="Gene3D" id="3.40.30.10">
    <property type="entry name" value="Glutaredoxin"/>
    <property type="match status" value="1"/>
</dbReference>
<reference evidence="1 2" key="1">
    <citation type="submission" date="2013-09" db="EMBL/GenBank/DDBJ databases">
        <authorList>
            <person name="Zeng Z."/>
            <person name="Chen C."/>
        </authorList>
    </citation>
    <scope>NUCLEOTIDE SEQUENCE [LARGE SCALE GENOMIC DNA]</scope>
    <source>
        <strain evidence="1 2">F44-8</strain>
    </source>
</reference>